<proteinExistence type="predicted"/>
<keyword evidence="2" id="KW-1185">Reference proteome</keyword>
<name>A0AC61NMF8_9BACT</name>
<protein>
    <submittedName>
        <fullName evidence="1">DUF2723 domain-containing protein</fullName>
    </submittedName>
</protein>
<gene>
    <name evidence="1" type="ORF">K4L44_14415</name>
</gene>
<reference evidence="1" key="1">
    <citation type="submission" date="2021-08" db="EMBL/GenBank/DDBJ databases">
        <title>Novel anaerobic bacterium isolated from sea squirt in East Sea, Republic of Korea.</title>
        <authorList>
            <person name="Nguyen T.H."/>
            <person name="Li Z."/>
            <person name="Lee Y.-J."/>
            <person name="Ko J."/>
            <person name="Kim S.-G."/>
        </authorList>
    </citation>
    <scope>NUCLEOTIDE SEQUENCE</scope>
    <source>
        <strain evidence="1">KCTC 25031</strain>
    </source>
</reference>
<evidence type="ECO:0000313" key="2">
    <source>
        <dbReference type="Proteomes" id="UP000826212"/>
    </source>
</evidence>
<dbReference type="Proteomes" id="UP000826212">
    <property type="component" value="Chromosome"/>
</dbReference>
<evidence type="ECO:0000313" key="1">
    <source>
        <dbReference type="EMBL" id="QZE13742.1"/>
    </source>
</evidence>
<organism evidence="1 2">
    <name type="scientific">Halosquirtibacter laminarini</name>
    <dbReference type="NCBI Taxonomy" id="3374600"/>
    <lineage>
        <taxon>Bacteria</taxon>
        <taxon>Pseudomonadati</taxon>
        <taxon>Bacteroidota</taxon>
        <taxon>Bacteroidia</taxon>
        <taxon>Marinilabiliales</taxon>
        <taxon>Prolixibacteraceae</taxon>
        <taxon>Halosquirtibacter</taxon>
    </lineage>
</organism>
<accession>A0AC61NMF8</accession>
<sequence>MKQYKFYNKIIGWIVFAIAATVYLMTIEPTASFWDCGEFITTSYKLEVGHPPGAPFFLLLGRFFTLFASGPSQVAMMVNAMSALASAFTILFLFWTITHLAKNIITGKETPSKSDMIAIFGSGAVGALAYTFSDTFWFSAVEGEVYATSSLFTAIVFWAILKWENEADDPHSNRWLVFIAYMIGLSIGVHLLNLLAIPAIGLVYYFKKYKPTWKGGIIALLISMVILGTIMWGIIPGVIKFASWFELFAVNSLGLPYNTGVILYSILLIGGLVYGILYTTKKEMPWTNLILVSTTVIIIGYFSYAMIVIRSSANPPMDQNNPNNVFSLLDYLNREQYGDRPLFYGQYYNTPLDQEKPYSDAKPSYIQEGERYKEAKVRQSPNYQKGACTFFPRMYSNQPAHVNQYKSWANIKGTPVAVDGDRGQKEQIMKPTFAENLSFFFKYQVNYMYFRYFMWNFSGRQNDIQGNGGITHGNWISGIPFIDNVRLGDQTNLPSIWKNNRGHNKYYMLPFLLGLLGMFFQYNKSEKGKYDFAIVMMLFIMTGLAIVVYLNQTPLQPRERDYAYAGSFYAFTIWIGLGVLGLTDILKKVAPSTTSAIVATIASLILVPGIMASENWDDHDRSNRYTCRSTGFNYLNTCDKNGIIFTNGDNDTFPLWYSQDVEGVRTDMRVCNLSYLQTDWYIDQMKRKAYESEPLPITFKREQYVLGTNDYCYIYEHPSFKNRRLELRQVIDDFIKSTNKATKLQDNIAFFPTRKLKITVNKEQVIASGLVAAKDSDKIVSQINIDLKGNIITKDQLMLLDMIGHTDWKRPFYFAITVGSDKYLGLQQYFRTEGFAYRLVPIKNENMPSNQEEVTMVDTDKMYYNMMEKFTWGNMNDPKVYIDENNARMAMNIRNSFVRLAEALLNDSTKMNTNINQGTEIAVLDNRLKAIKVLNRCEEVIPSSKVPYDYFGLLMAQSYFKANSHEEAKKIFKEMLINYTEQLNFFTSLNDNEKVALQTDIRRALYILKEMSDTAKQHHEVQLQESIDTIFNSSLKRL</sequence>
<dbReference type="EMBL" id="CP081303">
    <property type="protein sequence ID" value="QZE13742.1"/>
    <property type="molecule type" value="Genomic_DNA"/>
</dbReference>